<gene>
    <name evidence="1" type="ORF">DFP86_11728</name>
</gene>
<dbReference type="RefSeq" id="WP_133683633.1">
    <property type="nucleotide sequence ID" value="NZ_SNZP01000017.1"/>
</dbReference>
<proteinExistence type="predicted"/>
<comment type="caution">
    <text evidence="1">The sequence shown here is derived from an EMBL/GenBank/DDBJ whole genome shotgun (WGS) entry which is preliminary data.</text>
</comment>
<sequence length="85" mass="9603">MVAIDSNAVPVFSQKQDSRQHQLFSLISMLCTPHQPRPNSDECRLVVDSRLFWAFEPIDAGMTWMVLPQVAHARHLANCLVLTAD</sequence>
<keyword evidence="2" id="KW-1185">Reference proteome</keyword>
<dbReference type="EMBL" id="SNZP01000017">
    <property type="protein sequence ID" value="TDR72020.1"/>
    <property type="molecule type" value="Genomic_DNA"/>
</dbReference>
<dbReference type="Proteomes" id="UP000295611">
    <property type="component" value="Unassembled WGS sequence"/>
</dbReference>
<accession>A0A4R7AWV9</accession>
<reference evidence="1 2" key="1">
    <citation type="submission" date="2019-03" db="EMBL/GenBank/DDBJ databases">
        <title>Genomic Encyclopedia of Type Strains, Phase III (KMG-III): the genomes of soil and plant-associated and newly described type strains.</title>
        <authorList>
            <person name="Whitman W."/>
        </authorList>
    </citation>
    <scope>NUCLEOTIDE SEQUENCE [LARGE SCALE GENOMIC DNA]</scope>
    <source>
        <strain evidence="1 2">CECT 8976</strain>
    </source>
</reference>
<evidence type="ECO:0000313" key="1">
    <source>
        <dbReference type="EMBL" id="TDR72020.1"/>
    </source>
</evidence>
<name>A0A4R7AWV9_9NEIS</name>
<protein>
    <submittedName>
        <fullName evidence="1">Uncharacterized protein</fullName>
    </submittedName>
</protein>
<evidence type="ECO:0000313" key="2">
    <source>
        <dbReference type="Proteomes" id="UP000295611"/>
    </source>
</evidence>
<organism evidence="1 2">
    <name type="scientific">Paludibacterium purpuratum</name>
    <dbReference type="NCBI Taxonomy" id="1144873"/>
    <lineage>
        <taxon>Bacteria</taxon>
        <taxon>Pseudomonadati</taxon>
        <taxon>Pseudomonadota</taxon>
        <taxon>Betaproteobacteria</taxon>
        <taxon>Neisseriales</taxon>
        <taxon>Chromobacteriaceae</taxon>
        <taxon>Paludibacterium</taxon>
    </lineage>
</organism>
<dbReference type="AlphaFoldDB" id="A0A4R7AWV9"/>